<evidence type="ECO:0008006" key="6">
    <source>
        <dbReference type="Google" id="ProtNLM"/>
    </source>
</evidence>
<dbReference type="PANTHER" id="PTHR30273">
    <property type="entry name" value="PERIPLASMIC SIGNAL SENSOR AND SIGMA FACTOR ACTIVATOR FECR-RELATED"/>
    <property type="match status" value="1"/>
</dbReference>
<evidence type="ECO:0000259" key="3">
    <source>
        <dbReference type="Pfam" id="PF16344"/>
    </source>
</evidence>
<feature type="domain" description="Protein FecR C-terminal" evidence="3">
    <location>
        <begin position="325"/>
        <end position="391"/>
    </location>
</feature>
<protein>
    <recommendedName>
        <fullName evidence="6">Iron dicitrate transport regulator FecR</fullName>
    </recommendedName>
</protein>
<dbReference type="InterPro" id="IPR012373">
    <property type="entry name" value="Ferrdict_sens_TM"/>
</dbReference>
<dbReference type="Gene3D" id="2.60.120.1440">
    <property type="match status" value="1"/>
</dbReference>
<reference evidence="4 5" key="1">
    <citation type="submission" date="2016-03" db="EMBL/GenBank/DDBJ databases">
        <title>Niastella vici sp. nov., isolated from farmland soil.</title>
        <authorList>
            <person name="Chen L."/>
            <person name="Wang D."/>
            <person name="Yang S."/>
            <person name="Wang G."/>
        </authorList>
    </citation>
    <scope>NUCLEOTIDE SEQUENCE [LARGE SCALE GENOMIC DNA]</scope>
    <source>
        <strain evidence="4 5">DJ57</strain>
    </source>
</reference>
<proteinExistence type="predicted"/>
<feature type="domain" description="FecR protein" evidence="2">
    <location>
        <begin position="193"/>
        <end position="284"/>
    </location>
</feature>
<evidence type="ECO:0000313" key="5">
    <source>
        <dbReference type="Proteomes" id="UP000192796"/>
    </source>
</evidence>
<dbReference type="OrthoDB" id="1099963at2"/>
<dbReference type="Proteomes" id="UP000192796">
    <property type="component" value="Unassembled WGS sequence"/>
</dbReference>
<evidence type="ECO:0000259" key="2">
    <source>
        <dbReference type="Pfam" id="PF04773"/>
    </source>
</evidence>
<organism evidence="4 5">
    <name type="scientific">Niastella vici</name>
    <dbReference type="NCBI Taxonomy" id="1703345"/>
    <lineage>
        <taxon>Bacteria</taxon>
        <taxon>Pseudomonadati</taxon>
        <taxon>Bacteroidota</taxon>
        <taxon>Chitinophagia</taxon>
        <taxon>Chitinophagales</taxon>
        <taxon>Chitinophagaceae</taxon>
        <taxon>Niastella</taxon>
    </lineage>
</organism>
<name>A0A1V9G0M5_9BACT</name>
<dbReference type="GO" id="GO:0016989">
    <property type="term" value="F:sigma factor antagonist activity"/>
    <property type="evidence" value="ECO:0007669"/>
    <property type="project" value="TreeGrafter"/>
</dbReference>
<keyword evidence="1" id="KW-0812">Transmembrane</keyword>
<dbReference type="Pfam" id="PF04773">
    <property type="entry name" value="FecR"/>
    <property type="match status" value="1"/>
</dbReference>
<dbReference type="InterPro" id="IPR006860">
    <property type="entry name" value="FecR"/>
</dbReference>
<dbReference type="EMBL" id="LVYD01000043">
    <property type="protein sequence ID" value="OQP64036.1"/>
    <property type="molecule type" value="Genomic_DNA"/>
</dbReference>
<keyword evidence="5" id="KW-1185">Reference proteome</keyword>
<dbReference type="Gene3D" id="3.55.50.30">
    <property type="match status" value="1"/>
</dbReference>
<dbReference type="InterPro" id="IPR032508">
    <property type="entry name" value="FecR_C"/>
</dbReference>
<comment type="caution">
    <text evidence="4">The sequence shown here is derived from an EMBL/GenBank/DDBJ whole genome shotgun (WGS) entry which is preliminary data.</text>
</comment>
<gene>
    <name evidence="4" type="ORF">A3860_21710</name>
</gene>
<sequence>MANNDERINELFQRFVQNTCTREEMEELYTWIQDKEEGDLQLLMDERFNNITDTGKADTVDWNHMFRQIIETKRRAPVKRLWYRVAIAASVLLIISLLGYYIINKQTGRPKEIVKRYSVLHDIKAPQLTRATIVLANGEKIYLDSAVAGELARQGNMKVEKLDNGELAYKKTSAVGTEEIKYNTLNNPRGSQVVTLALADGTRVWLNAGSSLTFPVAFVGTERKVSITGEAYFEVEKNPKMPFRVQFSSAGREGTVEVLGTHFNVNAYDDEPAVNTTLLEGAVKVKSGSGSIILKPGEQASLSHSSQTSHPISVQTVMAWKNGLFNFNNTDIQTVMRQIARWYDVEVEYQGIPKDKYAGEMSRQSQLSNVFKILETMGGVQFKIEGKKVTVIAK</sequence>
<evidence type="ECO:0000313" key="4">
    <source>
        <dbReference type="EMBL" id="OQP64036.1"/>
    </source>
</evidence>
<dbReference type="AlphaFoldDB" id="A0A1V9G0M5"/>
<keyword evidence="1" id="KW-0472">Membrane</keyword>
<evidence type="ECO:0000256" key="1">
    <source>
        <dbReference type="SAM" id="Phobius"/>
    </source>
</evidence>
<feature type="transmembrane region" description="Helical" evidence="1">
    <location>
        <begin position="81"/>
        <end position="103"/>
    </location>
</feature>
<accession>A0A1V9G0M5</accession>
<dbReference type="RefSeq" id="WP_081147216.1">
    <property type="nucleotide sequence ID" value="NZ_LVYD01000043.1"/>
</dbReference>
<dbReference type="STRING" id="1703345.A3860_21710"/>
<dbReference type="Pfam" id="PF16344">
    <property type="entry name" value="FecR_C"/>
    <property type="match status" value="1"/>
</dbReference>
<keyword evidence="1" id="KW-1133">Transmembrane helix</keyword>
<dbReference type="PANTHER" id="PTHR30273:SF2">
    <property type="entry name" value="PROTEIN FECR"/>
    <property type="match status" value="1"/>
</dbReference>